<name>A0A645CJP3_9ZZZZ</name>
<gene>
    <name evidence="1" type="ORF">SDC9_124176</name>
</gene>
<proteinExistence type="predicted"/>
<protein>
    <submittedName>
        <fullName evidence="1">Uncharacterized protein</fullName>
    </submittedName>
</protein>
<comment type="caution">
    <text evidence="1">The sequence shown here is derived from an EMBL/GenBank/DDBJ whole genome shotgun (WGS) entry which is preliminary data.</text>
</comment>
<sequence length="429" mass="47611">MLWHLVARGASANGFGDIKKLLAKHMRIITYAEHFAFADVGWYGLDPAIRLNAIEYIASKCMACDGSISIQGSRMSLDMHPQGREIMEMLGRYEECRVSRAFGKDVTDMMLDKEKDFRLYGNAKTGWKLFEANFSRDQIVEKIDGQNNVWTVENPWPEPQAFALEILRFPVYANPDAIILEDFSNPALYSKIRSSDAGASINFSNTPYPVYYGNFSGVFQVDNKSENPAQCMVGKDFSSAVNLSKSRNIALWVDGAGHGEILELKLLDKDGRAWTAEIKQDFTNWQLFIFDISNAKDIDWSSIVRQTFTIKNIPPKTSARCRMGGVKALPGVNPPAISDMELLVNGKSIKFPGKLEVGESLTTDSLGHCTVWPGGMKAGKTFALPQSIVELTPGPNKVEFRHKVGSQEGAGACVRLIPLRKVAETAPRK</sequence>
<reference evidence="1" key="1">
    <citation type="submission" date="2019-08" db="EMBL/GenBank/DDBJ databases">
        <authorList>
            <person name="Kucharzyk K."/>
            <person name="Murdoch R.W."/>
            <person name="Higgins S."/>
            <person name="Loffler F."/>
        </authorList>
    </citation>
    <scope>NUCLEOTIDE SEQUENCE</scope>
</reference>
<organism evidence="1">
    <name type="scientific">bioreactor metagenome</name>
    <dbReference type="NCBI Taxonomy" id="1076179"/>
    <lineage>
        <taxon>unclassified sequences</taxon>
        <taxon>metagenomes</taxon>
        <taxon>ecological metagenomes</taxon>
    </lineage>
</organism>
<dbReference type="AlphaFoldDB" id="A0A645CJP3"/>
<evidence type="ECO:0000313" key="1">
    <source>
        <dbReference type="EMBL" id="MPM77176.1"/>
    </source>
</evidence>
<dbReference type="EMBL" id="VSSQ01027766">
    <property type="protein sequence ID" value="MPM77176.1"/>
    <property type="molecule type" value="Genomic_DNA"/>
</dbReference>
<accession>A0A645CJP3</accession>